<keyword evidence="13 17" id="KW-0479">Metal-binding</keyword>
<evidence type="ECO:0000256" key="16">
    <source>
        <dbReference type="ARBA" id="ARBA00033235"/>
    </source>
</evidence>
<sequence>MSQKIVGVKASTGIAIGKVFLLANPEFEIKTISIEEPQVEIKRFQDALDKAKVELQGIAQHVEAQMGVDKADIFKAHLLVLEDPELVDSIQTKIEQDRVNAESALDEVASGFILLFEQMDNEYMKERAADIRDVTKRVMSHLLGVEFATPANLTEEVIIVAEDLTPSDTAQLDRRYVKGFVTDIGGRTSHSAIMARSLEIPAVVGTREITRAARFASTIILDGHEGFVILDPSEEEVAAYRRKKAEDEAQKAELLKLVEQKTVTTDDHHVELAANIGSPEDLVGVLANGAEGVGLFRTEFLYMGRDNFPTEEEQYDAYRQVLERMEGKPVVIRTLDIGGDKHLSYLDMPEELNPFLGFRAIRLCLDNQDLFRTQLRALLRASVFGNLKIMFPMIATIEEFQQAKAILEEEKAGLRDRGVAVSDEIEVGIMIEIPAAAMMADQLAQVVDFFSIGTNDLIQYTMAADRMNERVAYLYQPYHPAVLRLIHQVIKAAHAKGKWAGMCGEMAGDPIAIPILLGMGLDEFSMSAASILPARQLLGRMSREEAAKHTDSVLSMSSSKQVEEFVRRTFEQINN</sequence>
<evidence type="ECO:0000256" key="13">
    <source>
        <dbReference type="ARBA" id="ARBA00022723"/>
    </source>
</evidence>
<dbReference type="Pfam" id="PF00391">
    <property type="entry name" value="PEP-utilizers"/>
    <property type="match status" value="1"/>
</dbReference>
<dbReference type="SUPFAM" id="SSF52009">
    <property type="entry name" value="Phosphohistidine domain"/>
    <property type="match status" value="1"/>
</dbReference>
<dbReference type="InterPro" id="IPR036637">
    <property type="entry name" value="Phosphohistidine_dom_sf"/>
</dbReference>
<keyword evidence="11 17" id="KW-0808">Transferase</keyword>
<keyword evidence="15 17" id="KW-0460">Magnesium</keyword>
<dbReference type="Gene3D" id="3.50.30.10">
    <property type="entry name" value="Phosphohistidine domain"/>
    <property type="match status" value="1"/>
</dbReference>
<dbReference type="InterPro" id="IPR024692">
    <property type="entry name" value="PTS_EI"/>
</dbReference>
<dbReference type="InterPro" id="IPR050499">
    <property type="entry name" value="PEP-utilizing_PTS_enzyme"/>
</dbReference>
<protein>
    <recommendedName>
        <fullName evidence="7 17">Phosphoenolpyruvate-protein phosphotransferase</fullName>
        <ecNumber evidence="6 17">2.7.3.9</ecNumber>
    </recommendedName>
    <alternativeName>
        <fullName evidence="16 17">Phosphotransferase system, enzyme I</fullName>
    </alternativeName>
</protein>
<keyword evidence="12 17" id="KW-0598">Phosphotransferase system</keyword>
<dbReference type="InterPro" id="IPR040442">
    <property type="entry name" value="Pyrv_kinase-like_dom_sf"/>
</dbReference>
<dbReference type="InterPro" id="IPR018274">
    <property type="entry name" value="PEP_util_AS"/>
</dbReference>
<dbReference type="PRINTS" id="PR01736">
    <property type="entry name" value="PHPHTRNFRASE"/>
</dbReference>
<name>A0ABX7FN77_BRECH</name>
<organism evidence="21 22">
    <name type="scientific">Brevibacillus choshinensis</name>
    <dbReference type="NCBI Taxonomy" id="54911"/>
    <lineage>
        <taxon>Bacteria</taxon>
        <taxon>Bacillati</taxon>
        <taxon>Bacillota</taxon>
        <taxon>Bacilli</taxon>
        <taxon>Bacillales</taxon>
        <taxon>Paenibacillaceae</taxon>
        <taxon>Brevibacillus</taxon>
    </lineage>
</organism>
<feature type="domain" description="Phosphotransferase system enzyme I N-terminal" evidence="20">
    <location>
        <begin position="7"/>
        <end position="127"/>
    </location>
</feature>
<dbReference type="Pfam" id="PF02896">
    <property type="entry name" value="PEP-utilizers_C"/>
    <property type="match status" value="1"/>
</dbReference>
<evidence type="ECO:0000256" key="9">
    <source>
        <dbReference type="ARBA" id="ARBA00022490"/>
    </source>
</evidence>
<evidence type="ECO:0000256" key="2">
    <source>
        <dbReference type="ARBA" id="ARBA00001946"/>
    </source>
</evidence>
<evidence type="ECO:0000256" key="14">
    <source>
        <dbReference type="ARBA" id="ARBA00022777"/>
    </source>
</evidence>
<proteinExistence type="inferred from homology"/>
<gene>
    <name evidence="21" type="primary">ptsP</name>
    <name evidence="21" type="ORF">JNE38_29565</name>
</gene>
<evidence type="ECO:0000256" key="1">
    <source>
        <dbReference type="ARBA" id="ARBA00000683"/>
    </source>
</evidence>
<feature type="domain" description="PEP-utilising enzyme C-terminal" evidence="19">
    <location>
        <begin position="252"/>
        <end position="540"/>
    </location>
</feature>
<dbReference type="InterPro" id="IPR023151">
    <property type="entry name" value="PEP_util_CS"/>
</dbReference>
<keyword evidence="10 17" id="KW-0762">Sugar transport</keyword>
<keyword evidence="14 17" id="KW-0418">Kinase</keyword>
<dbReference type="SUPFAM" id="SSF51621">
    <property type="entry name" value="Phosphoenolpyruvate/pyruvate domain"/>
    <property type="match status" value="1"/>
</dbReference>
<evidence type="ECO:0000313" key="21">
    <source>
        <dbReference type="EMBL" id="QRG67526.1"/>
    </source>
</evidence>
<comment type="subcellular location">
    <subcellularLocation>
        <location evidence="4 17">Cytoplasm</location>
    </subcellularLocation>
</comment>
<dbReference type="InterPro" id="IPR015813">
    <property type="entry name" value="Pyrv/PenolPyrv_kinase-like_dom"/>
</dbReference>
<evidence type="ECO:0000256" key="15">
    <source>
        <dbReference type="ARBA" id="ARBA00022842"/>
    </source>
</evidence>
<dbReference type="EMBL" id="CP069127">
    <property type="protein sequence ID" value="QRG67526.1"/>
    <property type="molecule type" value="Genomic_DNA"/>
</dbReference>
<dbReference type="Gene3D" id="1.10.274.10">
    <property type="entry name" value="PtsI, HPr-binding domain"/>
    <property type="match status" value="1"/>
</dbReference>
<dbReference type="InterPro" id="IPR008731">
    <property type="entry name" value="PTS_EIN"/>
</dbReference>
<dbReference type="GO" id="GO:0008965">
    <property type="term" value="F:phosphoenolpyruvate-protein phosphotransferase activity"/>
    <property type="evidence" value="ECO:0007669"/>
    <property type="project" value="UniProtKB-EC"/>
</dbReference>
<evidence type="ECO:0000256" key="4">
    <source>
        <dbReference type="ARBA" id="ARBA00004496"/>
    </source>
</evidence>
<evidence type="ECO:0000256" key="6">
    <source>
        <dbReference type="ARBA" id="ARBA00012232"/>
    </source>
</evidence>
<dbReference type="PROSITE" id="PS00370">
    <property type="entry name" value="PEP_ENZYMES_PHOS_SITE"/>
    <property type="match status" value="1"/>
</dbReference>
<dbReference type="RefSeq" id="WP_203354579.1">
    <property type="nucleotide sequence ID" value="NZ_CP069127.1"/>
</dbReference>
<evidence type="ECO:0000259" key="18">
    <source>
        <dbReference type="Pfam" id="PF00391"/>
    </source>
</evidence>
<dbReference type="InterPro" id="IPR008279">
    <property type="entry name" value="PEP-util_enz_mobile_dom"/>
</dbReference>
<keyword evidence="22" id="KW-1185">Reference proteome</keyword>
<dbReference type="Gene3D" id="3.20.20.60">
    <property type="entry name" value="Phosphoenolpyruvate-binding domains"/>
    <property type="match status" value="1"/>
</dbReference>
<dbReference type="NCBIfam" id="TIGR01417">
    <property type="entry name" value="PTS_I_fam"/>
    <property type="match status" value="1"/>
</dbReference>
<evidence type="ECO:0000256" key="17">
    <source>
        <dbReference type="PIRNR" id="PIRNR000732"/>
    </source>
</evidence>
<evidence type="ECO:0000256" key="3">
    <source>
        <dbReference type="ARBA" id="ARBA00002728"/>
    </source>
</evidence>
<dbReference type="Pfam" id="PF05524">
    <property type="entry name" value="PEP-utilisers_N"/>
    <property type="match status" value="1"/>
</dbReference>
<accession>A0ABX7FN77</accession>
<comment type="similarity">
    <text evidence="5 17">Belongs to the PEP-utilizing enzyme family.</text>
</comment>
<keyword evidence="8 17" id="KW-0813">Transport</keyword>
<dbReference type="PIRSF" id="PIRSF000732">
    <property type="entry name" value="PTS_enzyme_I"/>
    <property type="match status" value="1"/>
</dbReference>
<dbReference type="SUPFAM" id="SSF47831">
    <property type="entry name" value="Enzyme I of the PEP:sugar phosphotransferase system HPr-binding (sub)domain"/>
    <property type="match status" value="1"/>
</dbReference>
<evidence type="ECO:0000256" key="12">
    <source>
        <dbReference type="ARBA" id="ARBA00022683"/>
    </source>
</evidence>
<comment type="catalytic activity">
    <reaction evidence="1 17">
        <text>L-histidyl-[protein] + phosphoenolpyruvate = N(pros)-phospho-L-histidyl-[protein] + pyruvate</text>
        <dbReference type="Rhea" id="RHEA:23880"/>
        <dbReference type="Rhea" id="RHEA-COMP:9745"/>
        <dbReference type="Rhea" id="RHEA-COMP:9746"/>
        <dbReference type="ChEBI" id="CHEBI:15361"/>
        <dbReference type="ChEBI" id="CHEBI:29979"/>
        <dbReference type="ChEBI" id="CHEBI:58702"/>
        <dbReference type="ChEBI" id="CHEBI:64837"/>
        <dbReference type="EC" id="2.7.3.9"/>
    </reaction>
</comment>
<dbReference type="InterPro" id="IPR006318">
    <property type="entry name" value="PTS_EI-like"/>
</dbReference>
<keyword evidence="9 17" id="KW-0963">Cytoplasm</keyword>
<dbReference type="InterPro" id="IPR000121">
    <property type="entry name" value="PEP_util_C"/>
</dbReference>
<reference evidence="21 22" key="1">
    <citation type="submission" date="2021-01" db="EMBL/GenBank/DDBJ databases">
        <title>Identification of strong promoters based on the transcriptome of Brevibacillus choshinensis.</title>
        <authorList>
            <person name="Yao D."/>
            <person name="Zhang K."/>
            <person name="Wu J."/>
        </authorList>
    </citation>
    <scope>NUCLEOTIDE SEQUENCE [LARGE SCALE GENOMIC DNA]</scope>
    <source>
        <strain evidence="21 22">HPD31-SP3</strain>
    </source>
</reference>
<feature type="domain" description="PEP-utilising enzyme mobile" evidence="18">
    <location>
        <begin position="154"/>
        <end position="226"/>
    </location>
</feature>
<evidence type="ECO:0000256" key="7">
    <source>
        <dbReference type="ARBA" id="ARBA00016544"/>
    </source>
</evidence>
<evidence type="ECO:0000259" key="19">
    <source>
        <dbReference type="Pfam" id="PF02896"/>
    </source>
</evidence>
<dbReference type="EC" id="2.7.3.9" evidence="6 17"/>
<dbReference type="Proteomes" id="UP000596248">
    <property type="component" value="Chromosome"/>
</dbReference>
<comment type="function">
    <text evidence="3 17">General (non sugar-specific) component of the phosphoenolpyruvate-dependent sugar phosphotransferase system (sugar PTS). This major carbohydrate active-transport system catalyzes the phosphorylation of incoming sugar substrates concomitantly with their translocation across the cell membrane. Enzyme I transfers the phosphoryl group from phosphoenolpyruvate (PEP) to the phosphoryl carrier protein (HPr).</text>
</comment>
<dbReference type="PROSITE" id="PS00742">
    <property type="entry name" value="PEP_ENZYMES_2"/>
    <property type="match status" value="1"/>
</dbReference>
<evidence type="ECO:0000256" key="8">
    <source>
        <dbReference type="ARBA" id="ARBA00022448"/>
    </source>
</evidence>
<dbReference type="PANTHER" id="PTHR46244">
    <property type="entry name" value="PHOSPHOENOLPYRUVATE-PROTEIN PHOSPHOTRANSFERASE"/>
    <property type="match status" value="1"/>
</dbReference>
<evidence type="ECO:0000313" key="22">
    <source>
        <dbReference type="Proteomes" id="UP000596248"/>
    </source>
</evidence>
<evidence type="ECO:0000256" key="10">
    <source>
        <dbReference type="ARBA" id="ARBA00022597"/>
    </source>
</evidence>
<evidence type="ECO:0000256" key="11">
    <source>
        <dbReference type="ARBA" id="ARBA00022679"/>
    </source>
</evidence>
<dbReference type="InterPro" id="IPR036618">
    <property type="entry name" value="PtsI_HPr-bd_sf"/>
</dbReference>
<comment type="cofactor">
    <cofactor evidence="2 17">
        <name>Mg(2+)</name>
        <dbReference type="ChEBI" id="CHEBI:18420"/>
    </cofactor>
</comment>
<evidence type="ECO:0000259" key="20">
    <source>
        <dbReference type="Pfam" id="PF05524"/>
    </source>
</evidence>
<evidence type="ECO:0000256" key="5">
    <source>
        <dbReference type="ARBA" id="ARBA00007837"/>
    </source>
</evidence>
<dbReference type="PANTHER" id="PTHR46244:SF3">
    <property type="entry name" value="PHOSPHOENOLPYRUVATE-PROTEIN PHOSPHOTRANSFERASE"/>
    <property type="match status" value="1"/>
</dbReference>